<dbReference type="SUPFAM" id="SSF55785">
    <property type="entry name" value="PYP-like sensor domain (PAS domain)"/>
    <property type="match status" value="1"/>
</dbReference>
<dbReference type="Proteomes" id="UP000608154">
    <property type="component" value="Unassembled WGS sequence"/>
</dbReference>
<dbReference type="InterPro" id="IPR009875">
    <property type="entry name" value="PilZ_domain"/>
</dbReference>
<keyword evidence="3" id="KW-0472">Membrane</keyword>
<dbReference type="PANTHER" id="PTHR44757">
    <property type="entry name" value="DIGUANYLATE CYCLASE DGCP"/>
    <property type="match status" value="1"/>
</dbReference>
<gene>
    <name evidence="7" type="ORF">GCM10011494_31430</name>
</gene>
<dbReference type="InterPro" id="IPR052155">
    <property type="entry name" value="Biofilm_reg_signaling"/>
</dbReference>
<feature type="transmembrane region" description="Helical" evidence="3">
    <location>
        <begin position="56"/>
        <end position="74"/>
    </location>
</feature>
<feature type="transmembrane region" description="Helical" evidence="3">
    <location>
        <begin position="81"/>
        <end position="100"/>
    </location>
</feature>
<feature type="transmembrane region" description="Helical" evidence="3">
    <location>
        <begin position="142"/>
        <end position="160"/>
    </location>
</feature>
<dbReference type="InterPro" id="IPR035965">
    <property type="entry name" value="PAS-like_dom_sf"/>
</dbReference>
<dbReference type="NCBIfam" id="TIGR00229">
    <property type="entry name" value="sensory_box"/>
    <property type="match status" value="1"/>
</dbReference>
<dbReference type="SUPFAM" id="SSF55073">
    <property type="entry name" value="Nucleotide cyclase"/>
    <property type="match status" value="1"/>
</dbReference>
<evidence type="ECO:0000259" key="6">
    <source>
        <dbReference type="PROSITE" id="PS50887"/>
    </source>
</evidence>
<dbReference type="InterPro" id="IPR000014">
    <property type="entry name" value="PAS"/>
</dbReference>
<feature type="region of interest" description="Disordered" evidence="2">
    <location>
        <begin position="1"/>
        <end position="25"/>
    </location>
</feature>
<proteinExistence type="predicted"/>
<keyword evidence="3" id="KW-0812">Transmembrane</keyword>
<dbReference type="RefSeq" id="WP_188772516.1">
    <property type="nucleotide sequence ID" value="NZ_BMHK01000027.1"/>
</dbReference>
<dbReference type="SUPFAM" id="SSF103473">
    <property type="entry name" value="MFS general substrate transporter"/>
    <property type="match status" value="1"/>
</dbReference>
<organism evidence="7 8">
    <name type="scientific">Novosphingobium endophyticum</name>
    <dbReference type="NCBI Taxonomy" id="1955250"/>
    <lineage>
        <taxon>Bacteria</taxon>
        <taxon>Pseudomonadati</taxon>
        <taxon>Pseudomonadota</taxon>
        <taxon>Alphaproteobacteria</taxon>
        <taxon>Sphingomonadales</taxon>
        <taxon>Sphingomonadaceae</taxon>
        <taxon>Novosphingobium</taxon>
    </lineage>
</organism>
<dbReference type="Gene3D" id="3.20.20.450">
    <property type="entry name" value="EAL domain"/>
    <property type="match status" value="1"/>
</dbReference>
<feature type="transmembrane region" description="Helical" evidence="3">
    <location>
        <begin position="112"/>
        <end position="135"/>
    </location>
</feature>
<dbReference type="InterPro" id="IPR001633">
    <property type="entry name" value="EAL_dom"/>
</dbReference>
<dbReference type="InterPro" id="IPR035919">
    <property type="entry name" value="EAL_sf"/>
</dbReference>
<keyword evidence="8" id="KW-1185">Reference proteome</keyword>
<dbReference type="CDD" id="cd01948">
    <property type="entry name" value="EAL"/>
    <property type="match status" value="1"/>
</dbReference>
<name>A0A916TX34_9SPHN</name>
<dbReference type="Gene3D" id="3.30.450.20">
    <property type="entry name" value="PAS domain"/>
    <property type="match status" value="1"/>
</dbReference>
<dbReference type="SUPFAM" id="SSF141868">
    <property type="entry name" value="EAL domain-like"/>
    <property type="match status" value="1"/>
</dbReference>
<dbReference type="NCBIfam" id="TIGR00254">
    <property type="entry name" value="GGDEF"/>
    <property type="match status" value="1"/>
</dbReference>
<keyword evidence="3" id="KW-1133">Transmembrane helix</keyword>
<dbReference type="CDD" id="cd01949">
    <property type="entry name" value="GGDEF"/>
    <property type="match status" value="1"/>
</dbReference>
<dbReference type="SMART" id="SM00267">
    <property type="entry name" value="GGDEF"/>
    <property type="match status" value="1"/>
</dbReference>
<dbReference type="GO" id="GO:0035438">
    <property type="term" value="F:cyclic-di-GMP binding"/>
    <property type="evidence" value="ECO:0007669"/>
    <property type="project" value="InterPro"/>
</dbReference>
<dbReference type="AlphaFoldDB" id="A0A916TX34"/>
<dbReference type="PROSITE" id="PS50883">
    <property type="entry name" value="EAL"/>
    <property type="match status" value="1"/>
</dbReference>
<protein>
    <recommendedName>
        <fullName evidence="9">EAL domain-containing protein</fullName>
    </recommendedName>
</protein>
<dbReference type="InterPro" id="IPR036259">
    <property type="entry name" value="MFS_trans_sf"/>
</dbReference>
<dbReference type="InterPro" id="IPR043128">
    <property type="entry name" value="Rev_trsase/Diguanyl_cyclase"/>
</dbReference>
<comment type="caution">
    <text evidence="7">The sequence shown here is derived from an EMBL/GenBank/DDBJ whole genome shotgun (WGS) entry which is preliminary data.</text>
</comment>
<dbReference type="Pfam" id="PF00563">
    <property type="entry name" value="EAL"/>
    <property type="match status" value="1"/>
</dbReference>
<dbReference type="Pfam" id="PF08448">
    <property type="entry name" value="PAS_4"/>
    <property type="match status" value="1"/>
</dbReference>
<evidence type="ECO:0000313" key="8">
    <source>
        <dbReference type="Proteomes" id="UP000608154"/>
    </source>
</evidence>
<reference evidence="7" key="2">
    <citation type="submission" date="2020-09" db="EMBL/GenBank/DDBJ databases">
        <authorList>
            <person name="Sun Q."/>
            <person name="Zhou Y."/>
        </authorList>
    </citation>
    <scope>NUCLEOTIDE SEQUENCE</scope>
    <source>
        <strain evidence="7">CGMCC 1.15095</strain>
    </source>
</reference>
<dbReference type="InterPro" id="IPR000700">
    <property type="entry name" value="PAS-assoc_C"/>
</dbReference>
<keyword evidence="1" id="KW-0175">Coiled coil</keyword>
<dbReference type="PANTHER" id="PTHR44757:SF2">
    <property type="entry name" value="BIOFILM ARCHITECTURE MAINTENANCE PROTEIN MBAA"/>
    <property type="match status" value="1"/>
</dbReference>
<reference evidence="7" key="1">
    <citation type="journal article" date="2014" name="Int. J. Syst. Evol. Microbiol.">
        <title>Complete genome sequence of Corynebacterium casei LMG S-19264T (=DSM 44701T), isolated from a smear-ripened cheese.</title>
        <authorList>
            <consortium name="US DOE Joint Genome Institute (JGI-PGF)"/>
            <person name="Walter F."/>
            <person name="Albersmeier A."/>
            <person name="Kalinowski J."/>
            <person name="Ruckert C."/>
        </authorList>
    </citation>
    <scope>NUCLEOTIDE SEQUENCE</scope>
    <source>
        <strain evidence="7">CGMCC 1.15095</strain>
    </source>
</reference>
<dbReference type="InterPro" id="IPR000160">
    <property type="entry name" value="GGDEF_dom"/>
</dbReference>
<dbReference type="PROSITE" id="PS50113">
    <property type="entry name" value="PAC"/>
    <property type="match status" value="1"/>
</dbReference>
<dbReference type="PROSITE" id="PS50887">
    <property type="entry name" value="GGDEF"/>
    <property type="match status" value="1"/>
</dbReference>
<feature type="domain" description="GGDEF" evidence="6">
    <location>
        <begin position="385"/>
        <end position="518"/>
    </location>
</feature>
<dbReference type="Pfam" id="PF00990">
    <property type="entry name" value="GGDEF"/>
    <property type="match status" value="1"/>
</dbReference>
<feature type="coiled-coil region" evidence="1">
    <location>
        <begin position="203"/>
        <end position="236"/>
    </location>
</feature>
<sequence>MATKGFLPRQSQPRAAAVRAGKSPPRETLRDKFAFFRSGRPTSDPLHFFIAARWELMAPSMIVLMVILGTLSGAQPGGASWLAASAAVLLCLASPLFAQIEQKLHHESWLRYPLMLVAIALPMALFGLAMLLWSLRPGGVDLGLLVNAYVILMLVATALLDGRTTSIFGATIGLWSSGTFVYGTFEASILLFLGACIGCSLAIRQSRLSKAEADRRAEREKEQRRAEELLREYEQTGQGWFWETDRRGTITYVSPRIGGLLRKTPDELAGKPFTSLFLLKSQQQESERTLVFHLSTRSSFQDLTVRAATGEEDERWWSITGRPVLDQFNNFMGFRGSGSDLTETRRSQQRATQLARFDSLTKLANRFQMAEWLDKLLTSPRIDDRSCAVFLLDLDRFKQVNDTMGHPAGDALLVQVADRLRQTVGNLGRVGRLGGDEFQVLLPGHQQREGLAHLARHIIDALSQPYSIEGSRVVIGASVGISVCPDDGTTSEEIVRNADLALYAAKGSGRGRHHFYDDDLHNNAQERQQIEQDLRDAIAEGALELHYQPQVHTTSELITGFEALLRWKHPRHGYISPAKFIPIAEETGLVAQIGEWALRTACRDLAHWPGQVRVAVNVSPLQFANPALPAIVTHAIAAAGIDPSRLELEITESVFLGDDKSTEAMFSALKGIGVRLALDDFGTGYSSLGYLKKAPFDKIKIDQGFVRGATIPNSRNGAIISSIVSLAEAIGMETTAEGVETFDELDLVRVLGCSHVQGYIYERALTFAEASQRLEDGLTAVAKGPRSARAPRQTMLRKVLVEHDTHSYHGTIRNISRNGAMIEGLWNVPVGTRFGIRLAEGYVVDAETRWSDEDRLGVEFARPLAVDDTGAVLFTPPAPARSAIEPNVLRKAG</sequence>
<dbReference type="SMART" id="SM00052">
    <property type="entry name" value="EAL"/>
    <property type="match status" value="1"/>
</dbReference>
<dbReference type="InterPro" id="IPR013656">
    <property type="entry name" value="PAS_4"/>
</dbReference>
<evidence type="ECO:0000256" key="3">
    <source>
        <dbReference type="SAM" id="Phobius"/>
    </source>
</evidence>
<dbReference type="InterPro" id="IPR029787">
    <property type="entry name" value="Nucleotide_cyclase"/>
</dbReference>
<feature type="domain" description="EAL" evidence="5">
    <location>
        <begin position="527"/>
        <end position="778"/>
    </location>
</feature>
<dbReference type="Pfam" id="PF07238">
    <property type="entry name" value="PilZ"/>
    <property type="match status" value="1"/>
</dbReference>
<dbReference type="Gene3D" id="3.30.70.270">
    <property type="match status" value="1"/>
</dbReference>
<evidence type="ECO:0000256" key="1">
    <source>
        <dbReference type="SAM" id="Coils"/>
    </source>
</evidence>
<evidence type="ECO:0008006" key="9">
    <source>
        <dbReference type="Google" id="ProtNLM"/>
    </source>
</evidence>
<feature type="transmembrane region" description="Helical" evidence="3">
    <location>
        <begin position="180"/>
        <end position="203"/>
    </location>
</feature>
<feature type="domain" description="PAC" evidence="4">
    <location>
        <begin position="301"/>
        <end position="353"/>
    </location>
</feature>
<dbReference type="CDD" id="cd00130">
    <property type="entry name" value="PAS"/>
    <property type="match status" value="1"/>
</dbReference>
<dbReference type="SMART" id="SM00091">
    <property type="entry name" value="PAS"/>
    <property type="match status" value="1"/>
</dbReference>
<evidence type="ECO:0000259" key="4">
    <source>
        <dbReference type="PROSITE" id="PS50113"/>
    </source>
</evidence>
<dbReference type="SUPFAM" id="SSF141371">
    <property type="entry name" value="PilZ domain-like"/>
    <property type="match status" value="1"/>
</dbReference>
<evidence type="ECO:0000256" key="2">
    <source>
        <dbReference type="SAM" id="MobiDB-lite"/>
    </source>
</evidence>
<accession>A0A916TX34</accession>
<evidence type="ECO:0000313" key="7">
    <source>
        <dbReference type="EMBL" id="GGC10449.1"/>
    </source>
</evidence>
<dbReference type="EMBL" id="BMHK01000027">
    <property type="protein sequence ID" value="GGC10449.1"/>
    <property type="molecule type" value="Genomic_DNA"/>
</dbReference>
<evidence type="ECO:0000259" key="5">
    <source>
        <dbReference type="PROSITE" id="PS50883"/>
    </source>
</evidence>